<dbReference type="EMBL" id="JANGCN010000017">
    <property type="protein sequence ID" value="MCQ5153346.1"/>
    <property type="molecule type" value="Genomic_DNA"/>
</dbReference>
<comment type="caution">
    <text evidence="1">The sequence shown here is derived from an EMBL/GenBank/DDBJ whole genome shotgun (WGS) entry which is preliminary data.</text>
</comment>
<organism evidence="1 2">
    <name type="scientific">Ruminococcus bicirculans</name>
    <name type="common">ex Wegman et al. 2014</name>
    <dbReference type="NCBI Taxonomy" id="1160721"/>
    <lineage>
        <taxon>Bacteria</taxon>
        <taxon>Bacillati</taxon>
        <taxon>Bacillota</taxon>
        <taxon>Clostridia</taxon>
        <taxon>Eubacteriales</taxon>
        <taxon>Oscillospiraceae</taxon>
        <taxon>Ruminococcus</taxon>
    </lineage>
</organism>
<dbReference type="Proteomes" id="UP001206236">
    <property type="component" value="Unassembled WGS sequence"/>
</dbReference>
<name>A0AAW5KJS1_9FIRM</name>
<accession>A0AAW5KJS1</accession>
<gene>
    <name evidence="1" type="ORF">NE632_08475</name>
</gene>
<proteinExistence type="predicted"/>
<dbReference type="RefSeq" id="WP_256322115.1">
    <property type="nucleotide sequence ID" value="NZ_JANGCN010000017.1"/>
</dbReference>
<evidence type="ECO:0000313" key="1">
    <source>
        <dbReference type="EMBL" id="MCQ5153346.1"/>
    </source>
</evidence>
<protein>
    <submittedName>
        <fullName evidence="1">Cas9 inhibitor AcrIIA9 family protein</fullName>
    </submittedName>
</protein>
<sequence length="123" mass="13547">MNINTKKAQDKLSQELSAAKLGKYAQAVAKPTLEALKTFCEQNEEFAQAVLQTDRTFAECAENAVKGVRESISDIEVYRRAVSFYFKGADVHFNMTIDLGDGSDSEETAKPSVSLSLDSLLDF</sequence>
<dbReference type="AlphaFoldDB" id="A0AAW5KJS1"/>
<evidence type="ECO:0000313" key="2">
    <source>
        <dbReference type="Proteomes" id="UP001206236"/>
    </source>
</evidence>
<reference evidence="1" key="1">
    <citation type="submission" date="2022-06" db="EMBL/GenBank/DDBJ databases">
        <title>Isolation of gut microbiota from human fecal samples.</title>
        <authorList>
            <person name="Pamer E.G."/>
            <person name="Barat B."/>
            <person name="Waligurski E."/>
            <person name="Medina S."/>
            <person name="Paddock L."/>
            <person name="Mostad J."/>
        </authorList>
    </citation>
    <scope>NUCLEOTIDE SEQUENCE</scope>
    <source>
        <strain evidence="1">DFI.5.57</strain>
    </source>
</reference>